<dbReference type="UniPathway" id="UPA00660"/>
<dbReference type="GO" id="GO:0005759">
    <property type="term" value="C:mitochondrial matrix"/>
    <property type="evidence" value="ECO:0007669"/>
    <property type="project" value="UniProtKB-SubCell"/>
</dbReference>
<evidence type="ECO:0000256" key="9">
    <source>
        <dbReference type="ARBA" id="ARBA00022630"/>
    </source>
</evidence>
<evidence type="ECO:0000256" key="31">
    <source>
        <dbReference type="RuleBase" id="RU362125"/>
    </source>
</evidence>
<evidence type="ECO:0000256" key="29">
    <source>
        <dbReference type="ARBA" id="ARBA00049192"/>
    </source>
</evidence>
<dbReference type="InterPro" id="IPR037069">
    <property type="entry name" value="AcylCoA_DH/ox_N_sf"/>
</dbReference>
<evidence type="ECO:0000256" key="17">
    <source>
        <dbReference type="ARBA" id="ARBA00045155"/>
    </source>
</evidence>
<dbReference type="SUPFAM" id="SSF56645">
    <property type="entry name" value="Acyl-CoA dehydrogenase NM domain-like"/>
    <property type="match status" value="1"/>
</dbReference>
<dbReference type="GO" id="GO:0042758">
    <property type="term" value="P:long-chain fatty acid catabolic process"/>
    <property type="evidence" value="ECO:0007669"/>
    <property type="project" value="InterPro"/>
</dbReference>
<comment type="catalytic activity">
    <reaction evidence="28">
        <text>eicosanoyl-CoA + oxidized [electron-transfer flavoprotein] + H(+) = (2E)-eicosenoyl-CoA + reduced [electron-transfer flavoprotein]</text>
        <dbReference type="Rhea" id="RHEA:47236"/>
        <dbReference type="Rhea" id="RHEA-COMP:10685"/>
        <dbReference type="Rhea" id="RHEA-COMP:10686"/>
        <dbReference type="ChEBI" id="CHEBI:15378"/>
        <dbReference type="ChEBI" id="CHEBI:57380"/>
        <dbReference type="ChEBI" id="CHEBI:57692"/>
        <dbReference type="ChEBI" id="CHEBI:58307"/>
        <dbReference type="ChEBI" id="CHEBI:74691"/>
    </reaction>
    <physiologicalReaction direction="left-to-right" evidence="28">
        <dbReference type="Rhea" id="RHEA:47237"/>
    </physiologicalReaction>
</comment>
<evidence type="ECO:0000259" key="34">
    <source>
        <dbReference type="Pfam" id="PF02771"/>
    </source>
</evidence>
<evidence type="ECO:0000256" key="14">
    <source>
        <dbReference type="ARBA" id="ARBA00023002"/>
    </source>
</evidence>
<comment type="subunit">
    <text evidence="5">Homotetramer.</text>
</comment>
<keyword evidence="14 31" id="KW-0560">Oxidoreductase</keyword>
<feature type="domain" description="Acyl-CoA dehydrogenase/oxidase N-terminal" evidence="34">
    <location>
        <begin position="53"/>
        <end position="163"/>
    </location>
</feature>
<dbReference type="CDD" id="cd01160">
    <property type="entry name" value="LCAD"/>
    <property type="match status" value="1"/>
</dbReference>
<dbReference type="Ensembl" id="ENSCAFT00040024008.1">
    <property type="protein sequence ID" value="ENSCAFP00040020854.1"/>
    <property type="gene ID" value="ENSCAFG00040012598.1"/>
</dbReference>
<dbReference type="InterPro" id="IPR034179">
    <property type="entry name" value="LCAD"/>
</dbReference>
<feature type="domain" description="Acyl-CoA dehydrogenase/oxidase C-terminal" evidence="32">
    <location>
        <begin position="276"/>
        <end position="424"/>
    </location>
</feature>
<accession>A0A8C0SGR7</accession>
<comment type="similarity">
    <text evidence="4 31">Belongs to the acyl-CoA dehydrogenase family.</text>
</comment>
<keyword evidence="15" id="KW-0443">Lipid metabolism</keyword>
<comment type="function">
    <text evidence="17">Long-chain specific acyl-CoA dehydrogenase is one of the acyl-CoA dehydrogenases that catalyze the first step of mitochondrial fatty acid beta-oxidation, an aerobic process breaking down fatty acids into acetyl-CoA and allowing the production of energy from fats. The first step of fatty acid beta-oxidation consists in the removal of one hydrogen from C-2 and C-3 of the straight-chain fatty acyl-CoA thioester, resulting in the formation of trans-2-enoyl-CoA. Among the different mitochondrial acyl-CoA dehydrogenases, long-chain specific acyl-CoA dehydrogenase can act on saturated and unsaturated acyl-CoAs with 6 to 24 carbons with a preference for 8 to 18 carbons long primary chains.</text>
</comment>
<organism evidence="35 36">
    <name type="scientific">Canis lupus familiaris</name>
    <name type="common">Dog</name>
    <name type="synonym">Canis familiaris</name>
    <dbReference type="NCBI Taxonomy" id="9615"/>
    <lineage>
        <taxon>Eukaryota</taxon>
        <taxon>Metazoa</taxon>
        <taxon>Chordata</taxon>
        <taxon>Craniata</taxon>
        <taxon>Vertebrata</taxon>
        <taxon>Euteleostomi</taxon>
        <taxon>Mammalia</taxon>
        <taxon>Eutheria</taxon>
        <taxon>Laurasiatheria</taxon>
        <taxon>Carnivora</taxon>
        <taxon>Caniformia</taxon>
        <taxon>Canidae</taxon>
        <taxon>Canis</taxon>
    </lineage>
</organism>
<dbReference type="SUPFAM" id="SSF47203">
    <property type="entry name" value="Acyl-CoA dehydrogenase C-terminal domain-like"/>
    <property type="match status" value="1"/>
</dbReference>
<comment type="catalytic activity">
    <reaction evidence="21">
        <text>oxidized [electron-transfer flavoprotein] + hexadecanoyl-CoA + H(+) = (2E)-hexadecenoyl-CoA + reduced [electron-transfer flavoprotein]</text>
        <dbReference type="Rhea" id="RHEA:43448"/>
        <dbReference type="Rhea" id="RHEA-COMP:10685"/>
        <dbReference type="Rhea" id="RHEA-COMP:10686"/>
        <dbReference type="ChEBI" id="CHEBI:15378"/>
        <dbReference type="ChEBI" id="CHEBI:57379"/>
        <dbReference type="ChEBI" id="CHEBI:57692"/>
        <dbReference type="ChEBI" id="CHEBI:58307"/>
        <dbReference type="ChEBI" id="CHEBI:61526"/>
    </reaction>
    <physiologicalReaction direction="left-to-right" evidence="21">
        <dbReference type="Rhea" id="RHEA:43449"/>
    </physiologicalReaction>
</comment>
<dbReference type="Gene3D" id="1.10.540.10">
    <property type="entry name" value="Acyl-CoA dehydrogenase/oxidase, N-terminal domain"/>
    <property type="match status" value="1"/>
</dbReference>
<evidence type="ECO:0000313" key="35">
    <source>
        <dbReference type="Ensembl" id="ENSCAFP00040020854.1"/>
    </source>
</evidence>
<dbReference type="InterPro" id="IPR009100">
    <property type="entry name" value="AcylCoA_DH/oxidase_NM_dom_sf"/>
</dbReference>
<reference evidence="35" key="2">
    <citation type="submission" date="2025-08" db="UniProtKB">
        <authorList>
            <consortium name="Ensembl"/>
        </authorList>
    </citation>
    <scope>IDENTIFICATION</scope>
</reference>
<evidence type="ECO:0000313" key="36">
    <source>
        <dbReference type="Proteomes" id="UP000694542"/>
    </source>
</evidence>
<dbReference type="EC" id="1.3.8.8" evidence="6"/>
<dbReference type="AlphaFoldDB" id="A0A8C0SGR7"/>
<comment type="catalytic activity">
    <reaction evidence="20">
        <text>dodecanoyl-CoA + oxidized [electron-transfer flavoprotein] + H(+) = (2E)-dodecenoyl-CoA + reduced [electron-transfer flavoprotein]</text>
        <dbReference type="Rhea" id="RHEA:47296"/>
        <dbReference type="Rhea" id="RHEA-COMP:10685"/>
        <dbReference type="Rhea" id="RHEA-COMP:10686"/>
        <dbReference type="ChEBI" id="CHEBI:15378"/>
        <dbReference type="ChEBI" id="CHEBI:57330"/>
        <dbReference type="ChEBI" id="CHEBI:57375"/>
        <dbReference type="ChEBI" id="CHEBI:57692"/>
        <dbReference type="ChEBI" id="CHEBI:58307"/>
    </reaction>
    <physiologicalReaction direction="left-to-right" evidence="20">
        <dbReference type="Rhea" id="RHEA:47297"/>
    </physiologicalReaction>
</comment>
<evidence type="ECO:0000259" key="33">
    <source>
        <dbReference type="Pfam" id="PF02770"/>
    </source>
</evidence>
<comment type="catalytic activity">
    <reaction evidence="27">
        <text>tetradecanoyl-CoA + oxidized [electron-transfer flavoprotein] + H(+) = (2E)-tetradecenoyl-CoA + reduced [electron-transfer flavoprotein]</text>
        <dbReference type="Rhea" id="RHEA:47316"/>
        <dbReference type="Rhea" id="RHEA-COMP:10685"/>
        <dbReference type="Rhea" id="RHEA-COMP:10686"/>
        <dbReference type="ChEBI" id="CHEBI:15378"/>
        <dbReference type="ChEBI" id="CHEBI:57385"/>
        <dbReference type="ChEBI" id="CHEBI:57692"/>
        <dbReference type="ChEBI" id="CHEBI:58307"/>
        <dbReference type="ChEBI" id="CHEBI:61405"/>
    </reaction>
    <physiologicalReaction direction="left-to-right" evidence="27">
        <dbReference type="Rhea" id="RHEA:47317"/>
    </physiologicalReaction>
</comment>
<dbReference type="GO" id="GO:0004466">
    <property type="term" value="F:long-chain fatty acyl-CoA dehydrogenase activity"/>
    <property type="evidence" value="ECO:0007669"/>
    <property type="project" value="UniProtKB-EC"/>
</dbReference>
<evidence type="ECO:0000256" key="15">
    <source>
        <dbReference type="ARBA" id="ARBA00023098"/>
    </source>
</evidence>
<dbReference type="InterPro" id="IPR046373">
    <property type="entry name" value="Acyl-CoA_Oxase/DH_mid-dom_sf"/>
</dbReference>
<keyword evidence="12" id="KW-0809">Transit peptide</keyword>
<dbReference type="PROSITE" id="PS00072">
    <property type="entry name" value="ACYL_COA_DH_1"/>
    <property type="match status" value="1"/>
</dbReference>
<evidence type="ECO:0000256" key="6">
    <source>
        <dbReference type="ARBA" id="ARBA00012040"/>
    </source>
</evidence>
<evidence type="ECO:0000256" key="16">
    <source>
        <dbReference type="ARBA" id="ARBA00023128"/>
    </source>
</evidence>
<evidence type="ECO:0000256" key="4">
    <source>
        <dbReference type="ARBA" id="ARBA00009347"/>
    </source>
</evidence>
<dbReference type="PROSITE" id="PS00073">
    <property type="entry name" value="ACYL_COA_DH_2"/>
    <property type="match status" value="1"/>
</dbReference>
<evidence type="ECO:0000256" key="1">
    <source>
        <dbReference type="ARBA" id="ARBA00001974"/>
    </source>
</evidence>
<keyword evidence="10 31" id="KW-0274">FAD</keyword>
<evidence type="ECO:0000256" key="7">
    <source>
        <dbReference type="ARBA" id="ARBA00014123"/>
    </source>
</evidence>
<evidence type="ECO:0000256" key="18">
    <source>
        <dbReference type="ARBA" id="ARBA00047434"/>
    </source>
</evidence>
<reference evidence="35" key="1">
    <citation type="submission" date="2018-10" db="EMBL/GenBank/DDBJ databases">
        <title>De novo assembly of a Great Dane genome.</title>
        <authorList>
            <person name="Kidd J.M."/>
            <person name="Pendleton A.L."/>
            <person name="Shen F."/>
            <person name="Emery S."/>
        </authorList>
    </citation>
    <scope>NUCLEOTIDE SEQUENCE [LARGE SCALE GENOMIC DNA]</scope>
    <source>
        <strain evidence="35">Great Dane</strain>
    </source>
</reference>
<dbReference type="Gene3D" id="1.20.140.10">
    <property type="entry name" value="Butyryl-CoA Dehydrogenase, subunit A, domain 3"/>
    <property type="match status" value="1"/>
</dbReference>
<dbReference type="Pfam" id="PF00441">
    <property type="entry name" value="Acyl-CoA_dh_1"/>
    <property type="match status" value="1"/>
</dbReference>
<evidence type="ECO:0000256" key="30">
    <source>
        <dbReference type="ARBA" id="ARBA00049224"/>
    </source>
</evidence>
<keyword evidence="11" id="KW-0276">Fatty acid metabolism</keyword>
<dbReference type="InterPro" id="IPR006091">
    <property type="entry name" value="Acyl-CoA_Oxase/DH_mid-dom"/>
</dbReference>
<evidence type="ECO:0000256" key="13">
    <source>
        <dbReference type="ARBA" id="ARBA00022990"/>
    </source>
</evidence>
<dbReference type="PANTHER" id="PTHR48083">
    <property type="entry name" value="MEDIUM-CHAIN SPECIFIC ACYL-COA DEHYDROGENASE, MITOCHONDRIAL-RELATED"/>
    <property type="match status" value="1"/>
</dbReference>
<name>A0A8C0SGR7_CANLF</name>
<dbReference type="GO" id="GO:0050660">
    <property type="term" value="F:flavin adenine dinucleotide binding"/>
    <property type="evidence" value="ECO:0007669"/>
    <property type="project" value="InterPro"/>
</dbReference>
<evidence type="ECO:0000256" key="22">
    <source>
        <dbReference type="ARBA" id="ARBA00048020"/>
    </source>
</evidence>
<dbReference type="InterPro" id="IPR013786">
    <property type="entry name" value="AcylCoA_DH/ox_N"/>
</dbReference>
<evidence type="ECO:0000256" key="5">
    <source>
        <dbReference type="ARBA" id="ARBA00011881"/>
    </source>
</evidence>
<comment type="catalytic activity">
    <reaction evidence="26">
        <text>octanoyl-CoA + oxidized [electron-transfer flavoprotein] + H(+) = (2E)-octenoyl-CoA + reduced [electron-transfer flavoprotein]</text>
        <dbReference type="Rhea" id="RHEA:48180"/>
        <dbReference type="Rhea" id="RHEA-COMP:10685"/>
        <dbReference type="Rhea" id="RHEA-COMP:10686"/>
        <dbReference type="ChEBI" id="CHEBI:15378"/>
        <dbReference type="ChEBI" id="CHEBI:57386"/>
        <dbReference type="ChEBI" id="CHEBI:57692"/>
        <dbReference type="ChEBI" id="CHEBI:58307"/>
        <dbReference type="ChEBI" id="CHEBI:62242"/>
    </reaction>
    <physiologicalReaction direction="left-to-right" evidence="26">
        <dbReference type="Rhea" id="RHEA:48181"/>
    </physiologicalReaction>
</comment>
<evidence type="ECO:0000256" key="11">
    <source>
        <dbReference type="ARBA" id="ARBA00022832"/>
    </source>
</evidence>
<comment type="cofactor">
    <cofactor evidence="1 31">
        <name>FAD</name>
        <dbReference type="ChEBI" id="CHEBI:57692"/>
    </cofactor>
</comment>
<dbReference type="FunFam" id="1.20.140.10:FF:000020">
    <property type="entry name" value="Long-chain specific acyl-CoA dehydrogenase, mitochondrial"/>
    <property type="match status" value="1"/>
</dbReference>
<evidence type="ECO:0000256" key="2">
    <source>
        <dbReference type="ARBA" id="ARBA00004305"/>
    </source>
</evidence>
<comment type="catalytic activity">
    <reaction evidence="29">
        <text>hexanoyl-CoA + oxidized [electron-transfer flavoprotein] + H(+) = (2E)-hexenoyl-CoA + reduced [electron-transfer flavoprotein]</text>
        <dbReference type="Rhea" id="RHEA:43464"/>
        <dbReference type="Rhea" id="RHEA-COMP:10685"/>
        <dbReference type="Rhea" id="RHEA-COMP:10686"/>
        <dbReference type="ChEBI" id="CHEBI:15378"/>
        <dbReference type="ChEBI" id="CHEBI:57692"/>
        <dbReference type="ChEBI" id="CHEBI:58307"/>
        <dbReference type="ChEBI" id="CHEBI:62077"/>
        <dbReference type="ChEBI" id="CHEBI:62620"/>
    </reaction>
    <physiologicalReaction direction="left-to-right" evidence="29">
        <dbReference type="Rhea" id="RHEA:43465"/>
    </physiologicalReaction>
</comment>
<evidence type="ECO:0000256" key="8">
    <source>
        <dbReference type="ARBA" id="ARBA00022553"/>
    </source>
</evidence>
<feature type="domain" description="Acyl-CoA oxidase/dehydrogenase middle" evidence="33">
    <location>
        <begin position="167"/>
        <end position="264"/>
    </location>
</feature>
<dbReference type="Proteomes" id="UP000694542">
    <property type="component" value="Chromosome 37"/>
</dbReference>
<evidence type="ECO:0000256" key="24">
    <source>
        <dbReference type="ARBA" id="ARBA00048187"/>
    </source>
</evidence>
<evidence type="ECO:0000256" key="25">
    <source>
        <dbReference type="ARBA" id="ARBA00048725"/>
    </source>
</evidence>
<dbReference type="Gene3D" id="2.40.110.10">
    <property type="entry name" value="Butyryl-CoA Dehydrogenase, subunit A, domain 2"/>
    <property type="match status" value="1"/>
</dbReference>
<keyword evidence="16" id="KW-0496">Mitochondrion</keyword>
<dbReference type="PANTHER" id="PTHR48083:SF20">
    <property type="entry name" value="LONG-CHAIN SPECIFIC ACYL-COA DEHYDROGENASE, MITOCHONDRIAL"/>
    <property type="match status" value="1"/>
</dbReference>
<evidence type="ECO:0000259" key="32">
    <source>
        <dbReference type="Pfam" id="PF00441"/>
    </source>
</evidence>
<comment type="pathway">
    <text evidence="3">Lipid metabolism; mitochondrial fatty acid beta-oxidation.</text>
</comment>
<proteinExistence type="inferred from homology"/>
<evidence type="ECO:0000256" key="20">
    <source>
        <dbReference type="ARBA" id="ARBA00047893"/>
    </source>
</evidence>
<dbReference type="InterPro" id="IPR009075">
    <property type="entry name" value="AcylCo_DH/oxidase_C"/>
</dbReference>
<keyword evidence="8" id="KW-0597">Phosphoprotein</keyword>
<dbReference type="InterPro" id="IPR050741">
    <property type="entry name" value="Acyl-CoA_dehydrogenase"/>
</dbReference>
<evidence type="ECO:0000256" key="23">
    <source>
        <dbReference type="ARBA" id="ARBA00048086"/>
    </source>
</evidence>
<comment type="catalytic activity">
    <reaction evidence="25">
        <text>oxidized [electron-transfer flavoprotein] + (9Z)-octadecenoyl-CoA + H(+) = (2E,9Z)-octadecadienoyl-CoA + reduced [electron-transfer flavoprotein]</text>
        <dbReference type="Rhea" id="RHEA:47300"/>
        <dbReference type="Rhea" id="RHEA-COMP:10685"/>
        <dbReference type="Rhea" id="RHEA-COMP:10686"/>
        <dbReference type="ChEBI" id="CHEBI:15378"/>
        <dbReference type="ChEBI" id="CHEBI:57387"/>
        <dbReference type="ChEBI" id="CHEBI:57692"/>
        <dbReference type="ChEBI" id="CHEBI:58307"/>
        <dbReference type="ChEBI" id="CHEBI:77553"/>
    </reaction>
    <physiologicalReaction direction="left-to-right" evidence="25">
        <dbReference type="Rhea" id="RHEA:47301"/>
    </physiologicalReaction>
</comment>
<evidence type="ECO:0000256" key="28">
    <source>
        <dbReference type="ARBA" id="ARBA00049140"/>
    </source>
</evidence>
<evidence type="ECO:0000256" key="26">
    <source>
        <dbReference type="ARBA" id="ARBA00048877"/>
    </source>
</evidence>
<comment type="catalytic activity">
    <reaction evidence="23">
        <text>tetracosanoyl-CoA + oxidized [electron-transfer flavoprotein] + H(+) = (2E)-tetracosenoyl-CoA + reduced [electron-transfer flavoprotein]</text>
        <dbReference type="Rhea" id="RHEA:47232"/>
        <dbReference type="Rhea" id="RHEA-COMP:10685"/>
        <dbReference type="Rhea" id="RHEA-COMP:10686"/>
        <dbReference type="ChEBI" id="CHEBI:15378"/>
        <dbReference type="ChEBI" id="CHEBI:57692"/>
        <dbReference type="ChEBI" id="CHEBI:58307"/>
        <dbReference type="ChEBI" id="CHEBI:65052"/>
        <dbReference type="ChEBI" id="CHEBI:74693"/>
    </reaction>
    <physiologicalReaction direction="left-to-right" evidence="23">
        <dbReference type="Rhea" id="RHEA:47233"/>
    </physiologicalReaction>
</comment>
<dbReference type="Pfam" id="PF02771">
    <property type="entry name" value="Acyl-CoA_dh_N"/>
    <property type="match status" value="1"/>
</dbReference>
<comment type="catalytic activity">
    <reaction evidence="30">
        <text>octadecanoyl-CoA + oxidized [electron-transfer flavoprotein] + H(+) = (2E)-octadecenoyl-CoA + reduced [electron-transfer flavoprotein]</text>
        <dbReference type="Rhea" id="RHEA:47240"/>
        <dbReference type="Rhea" id="RHEA-COMP:10685"/>
        <dbReference type="Rhea" id="RHEA-COMP:10686"/>
        <dbReference type="ChEBI" id="CHEBI:15378"/>
        <dbReference type="ChEBI" id="CHEBI:57394"/>
        <dbReference type="ChEBI" id="CHEBI:57692"/>
        <dbReference type="ChEBI" id="CHEBI:58307"/>
        <dbReference type="ChEBI" id="CHEBI:71412"/>
    </reaction>
    <physiologicalReaction direction="left-to-right" evidence="30">
        <dbReference type="Rhea" id="RHEA:47241"/>
    </physiologicalReaction>
</comment>
<protein>
    <recommendedName>
        <fullName evidence="7">Long-chain specific acyl-CoA dehydrogenase, mitochondrial</fullName>
        <ecNumber evidence="6">1.3.8.8</ecNumber>
    </recommendedName>
</protein>
<comment type="catalytic activity">
    <reaction evidence="22">
        <text>docosanoyl-CoA + oxidized [electron-transfer flavoprotein] + H(+) = (2E)-docosenoyl-CoA + reduced [electron-transfer flavoprotein]</text>
        <dbReference type="Rhea" id="RHEA:47228"/>
        <dbReference type="Rhea" id="RHEA-COMP:10685"/>
        <dbReference type="Rhea" id="RHEA-COMP:10686"/>
        <dbReference type="ChEBI" id="CHEBI:15378"/>
        <dbReference type="ChEBI" id="CHEBI:57692"/>
        <dbReference type="ChEBI" id="CHEBI:58307"/>
        <dbReference type="ChEBI" id="CHEBI:65059"/>
        <dbReference type="ChEBI" id="CHEBI:74692"/>
    </reaction>
    <physiologicalReaction direction="left-to-right" evidence="22">
        <dbReference type="Rhea" id="RHEA:47229"/>
    </physiologicalReaction>
</comment>
<dbReference type="InterPro" id="IPR036250">
    <property type="entry name" value="AcylCo_DH-like_C"/>
</dbReference>
<comment type="catalytic activity">
    <reaction evidence="24">
        <text>(5Z)-tetradecenoyl-CoA + oxidized [electron-transfer flavoprotein] + H(+) = (2E,5Z)-tetradecadienoyl-CoA + reduced [electron-transfer flavoprotein]</text>
        <dbReference type="Rhea" id="RHEA:47448"/>
        <dbReference type="Rhea" id="RHEA-COMP:10685"/>
        <dbReference type="Rhea" id="RHEA-COMP:10686"/>
        <dbReference type="ChEBI" id="CHEBI:15378"/>
        <dbReference type="ChEBI" id="CHEBI:57692"/>
        <dbReference type="ChEBI" id="CHEBI:58307"/>
        <dbReference type="ChEBI" id="CHEBI:84650"/>
        <dbReference type="ChEBI" id="CHEBI:87701"/>
    </reaction>
    <physiologicalReaction direction="left-to-right" evidence="24">
        <dbReference type="Rhea" id="RHEA:47449"/>
    </physiologicalReaction>
</comment>
<comment type="catalytic activity">
    <reaction evidence="19">
        <text>decanoyl-CoA + oxidized [electron-transfer flavoprotein] + H(+) = (2E)-decenoyl-CoA + reduced [electron-transfer flavoprotein]</text>
        <dbReference type="Rhea" id="RHEA:48176"/>
        <dbReference type="Rhea" id="RHEA-COMP:10685"/>
        <dbReference type="Rhea" id="RHEA-COMP:10686"/>
        <dbReference type="ChEBI" id="CHEBI:15378"/>
        <dbReference type="ChEBI" id="CHEBI:57692"/>
        <dbReference type="ChEBI" id="CHEBI:58307"/>
        <dbReference type="ChEBI" id="CHEBI:61406"/>
        <dbReference type="ChEBI" id="CHEBI:61430"/>
    </reaction>
    <physiologicalReaction direction="left-to-right" evidence="19">
        <dbReference type="Rhea" id="RHEA:48177"/>
    </physiologicalReaction>
</comment>
<sequence>TELKELHSNLRLIWGDKEKEGSEGCSHSRGKERLETPSANKLTDIGIRRIFSSEHDIFRESVRKFFQEEVVPYHAEWEKAGEVSRELWEKAGKVGLLGVNIAEHHGGIGGDLYSTAIIWEEQAYSNCSGPGFSLHSDIVMPYITKYGSEEQIKHFIPQMVSGKCIGAIAMTEPGAGSDLQGIKTNAKKDGSDWILNGSKVFISNGWLCDVVIVVAVTNREAHSLAHGISLFLVENGMKGFIKGKKLQKMGLKAQDTSELFFEDVRLPASALLGEENRGFYYLMQELPQERLLIAELGISGSEFMFEETRNYVKERNVFGKKVAHIQTVQHKLAELKTQICVTRAFVDSCLQLHEKKRLDSTTASMAKYWTSELQNRIAYDCVQLHGGWGYMWDYPVAKAYVDARAQPIYGGTNEIMKELIARKIVYDK</sequence>
<evidence type="ECO:0000256" key="3">
    <source>
        <dbReference type="ARBA" id="ARBA00005198"/>
    </source>
</evidence>
<evidence type="ECO:0000256" key="19">
    <source>
        <dbReference type="ARBA" id="ARBA00047546"/>
    </source>
</evidence>
<evidence type="ECO:0000256" key="21">
    <source>
        <dbReference type="ARBA" id="ARBA00047916"/>
    </source>
</evidence>
<comment type="subcellular location">
    <subcellularLocation>
        <location evidence="2">Mitochondrion matrix</location>
    </subcellularLocation>
</comment>
<evidence type="ECO:0000256" key="10">
    <source>
        <dbReference type="ARBA" id="ARBA00022827"/>
    </source>
</evidence>
<dbReference type="FunFam" id="1.10.540.10:FF:000017">
    <property type="entry name" value="long-chain specific acyl-CoA dehydrogenase, mitochondrial"/>
    <property type="match status" value="1"/>
</dbReference>
<evidence type="ECO:0000256" key="12">
    <source>
        <dbReference type="ARBA" id="ARBA00022946"/>
    </source>
</evidence>
<dbReference type="Pfam" id="PF02770">
    <property type="entry name" value="Acyl-CoA_dh_M"/>
    <property type="match status" value="1"/>
</dbReference>
<evidence type="ECO:0000256" key="27">
    <source>
        <dbReference type="ARBA" id="ARBA00049038"/>
    </source>
</evidence>
<dbReference type="FunFam" id="2.40.110.10:FF:000002">
    <property type="entry name" value="Acyl-CoA dehydrogenase fadE12"/>
    <property type="match status" value="1"/>
</dbReference>
<keyword evidence="9 31" id="KW-0285">Flavoprotein</keyword>
<keyword evidence="13" id="KW-0007">Acetylation</keyword>
<dbReference type="InterPro" id="IPR006089">
    <property type="entry name" value="Acyl-CoA_DH_CS"/>
</dbReference>
<comment type="catalytic activity">
    <reaction evidence="18">
        <text>a long-chain 2,3-saturated fatty acyl-CoA + oxidized [electron-transfer flavoprotein] + H(+) = a long-chain (2E)-enoyl-CoA + reduced [electron-transfer flavoprotein]</text>
        <dbReference type="Rhea" id="RHEA:17721"/>
        <dbReference type="Rhea" id="RHEA-COMP:10685"/>
        <dbReference type="Rhea" id="RHEA-COMP:10686"/>
        <dbReference type="ChEBI" id="CHEBI:15378"/>
        <dbReference type="ChEBI" id="CHEBI:57692"/>
        <dbReference type="ChEBI" id="CHEBI:58307"/>
        <dbReference type="ChEBI" id="CHEBI:83721"/>
        <dbReference type="ChEBI" id="CHEBI:83727"/>
        <dbReference type="EC" id="1.3.8.8"/>
    </reaction>
    <physiologicalReaction direction="left-to-right" evidence="18">
        <dbReference type="Rhea" id="RHEA:17722"/>
    </physiologicalReaction>
</comment>